<name>A0A0F4GE55_9PEZI</name>
<accession>A0A0F4GE55</accession>
<evidence type="ECO:0008006" key="3">
    <source>
        <dbReference type="Google" id="ProtNLM"/>
    </source>
</evidence>
<gene>
    <name evidence="1" type="ORF">TI39_contig1183g00001</name>
</gene>
<proteinExistence type="predicted"/>
<dbReference type="AlphaFoldDB" id="A0A0F4GE55"/>
<protein>
    <recommendedName>
        <fullName evidence="3">ABA 3 protein</fullName>
    </recommendedName>
</protein>
<comment type="caution">
    <text evidence="1">The sequence shown here is derived from an EMBL/GenBank/DDBJ whole genome shotgun (WGS) entry which is preliminary data.</text>
</comment>
<organism evidence="1 2">
    <name type="scientific">Zymoseptoria brevis</name>
    <dbReference type="NCBI Taxonomy" id="1047168"/>
    <lineage>
        <taxon>Eukaryota</taxon>
        <taxon>Fungi</taxon>
        <taxon>Dikarya</taxon>
        <taxon>Ascomycota</taxon>
        <taxon>Pezizomycotina</taxon>
        <taxon>Dothideomycetes</taxon>
        <taxon>Dothideomycetidae</taxon>
        <taxon>Mycosphaerellales</taxon>
        <taxon>Mycosphaerellaceae</taxon>
        <taxon>Zymoseptoria</taxon>
    </lineage>
</organism>
<evidence type="ECO:0000313" key="2">
    <source>
        <dbReference type="Proteomes" id="UP000033647"/>
    </source>
</evidence>
<evidence type="ECO:0000313" key="1">
    <source>
        <dbReference type="EMBL" id="KJX95711.1"/>
    </source>
</evidence>
<dbReference type="OrthoDB" id="2821964at2759"/>
<dbReference type="Proteomes" id="UP000033647">
    <property type="component" value="Unassembled WGS sequence"/>
</dbReference>
<keyword evidence="2" id="KW-1185">Reference proteome</keyword>
<dbReference type="STRING" id="1047168.A0A0F4GE55"/>
<reference evidence="1 2" key="1">
    <citation type="submission" date="2015-03" db="EMBL/GenBank/DDBJ databases">
        <title>RNA-seq based gene annotation and comparative genomics of four Zymoseptoria species reveal species-specific pathogenicity related genes and transposable element activity.</title>
        <authorList>
            <person name="Grandaubert J."/>
            <person name="Bhattacharyya A."/>
            <person name="Stukenbrock E.H."/>
        </authorList>
    </citation>
    <scope>NUCLEOTIDE SEQUENCE [LARGE SCALE GENOMIC DNA]</scope>
    <source>
        <strain evidence="1 2">Zb18110</strain>
    </source>
</reference>
<sequence>MEQPRSVKNKWYYPQAIADDLRGVNLPAAVKEETLACAWEYTRCVIPHYTNWSRYVAFMRTIIIGTIAEFQGSLLDVAAGDEILGYDLGQVLDDLFHDTAAHQEMSREYRSFLLITADKTHSRRAGRFFKQYVRALAETPRQWFRMRDADALARFSMAAALACNDLDTDCLSPAQTEIMAEIAVTLYDATAFFKHRAERETNNTFAYVPADGRLEAFHQARQVLWALDVGYASKPGFHVICNFVRSFGGPIHMEMRRYRYVEDGLTIGRAETQKVVEAARSHVKLWNRVESDHDSNEDLRRYEAVLQREDLLFDGLAGFLQRGPSCMHCKYRTDSGEMYQFSGIELCASCRIEWQAHVRSLPERALCVFPEPACTAFNERRQMTDYMNSIDQSTEQALKL</sequence>
<dbReference type="EMBL" id="LAFY01001173">
    <property type="protein sequence ID" value="KJX95711.1"/>
    <property type="molecule type" value="Genomic_DNA"/>
</dbReference>